<comment type="function">
    <text evidence="9">Involved in the gluconeogenesis. Catalyzes stereospecifically the conversion of dihydroxyacetone phosphate (DHAP) to D-glyceraldehyde-3-phosphate (G3P).</text>
</comment>
<dbReference type="UniPathway" id="UPA00109">
    <property type="reaction ID" value="UER00189"/>
</dbReference>
<dbReference type="InterPro" id="IPR000652">
    <property type="entry name" value="Triosephosphate_isomerase"/>
</dbReference>
<feature type="binding site" evidence="9">
    <location>
        <begin position="234"/>
        <end position="235"/>
    </location>
    <ligand>
        <name>substrate</name>
    </ligand>
</feature>
<dbReference type="CDD" id="cd00311">
    <property type="entry name" value="TIM"/>
    <property type="match status" value="1"/>
</dbReference>
<evidence type="ECO:0000256" key="4">
    <source>
        <dbReference type="ARBA" id="ARBA00019397"/>
    </source>
</evidence>
<feature type="binding site" evidence="9">
    <location>
        <position position="213"/>
    </location>
    <ligand>
        <name>substrate</name>
    </ligand>
</feature>
<evidence type="ECO:0000256" key="9">
    <source>
        <dbReference type="HAMAP-Rule" id="MF_00147"/>
    </source>
</evidence>
<dbReference type="GO" id="GO:0046166">
    <property type="term" value="P:glyceraldehyde-3-phosphate biosynthetic process"/>
    <property type="evidence" value="ECO:0007669"/>
    <property type="project" value="TreeGrafter"/>
</dbReference>
<comment type="catalytic activity">
    <reaction evidence="9 10">
        <text>D-glyceraldehyde 3-phosphate = dihydroxyacetone phosphate</text>
        <dbReference type="Rhea" id="RHEA:18585"/>
        <dbReference type="ChEBI" id="CHEBI:57642"/>
        <dbReference type="ChEBI" id="CHEBI:59776"/>
        <dbReference type="EC" id="5.3.1.1"/>
    </reaction>
</comment>
<evidence type="ECO:0000313" key="12">
    <source>
        <dbReference type="Proteomes" id="UP000317371"/>
    </source>
</evidence>
<comment type="subcellular location">
    <subcellularLocation>
        <location evidence="9 10">Cytoplasm</location>
    </subcellularLocation>
</comment>
<keyword evidence="6 9" id="KW-0963">Cytoplasm</keyword>
<dbReference type="GO" id="GO:0005829">
    <property type="term" value="C:cytosol"/>
    <property type="evidence" value="ECO:0007669"/>
    <property type="project" value="TreeGrafter"/>
</dbReference>
<dbReference type="InterPro" id="IPR022896">
    <property type="entry name" value="TrioseP_Isoase_bac/euk"/>
</dbReference>
<proteinExistence type="inferred from homology"/>
<dbReference type="AlphaFoldDB" id="A0A540VI03"/>
<reference evidence="11 12" key="1">
    <citation type="submission" date="2019-06" db="EMBL/GenBank/DDBJ databases">
        <title>Genome sequence of Litorilinea aerophila BAA-2444.</title>
        <authorList>
            <person name="Maclea K.S."/>
            <person name="Maurais E.G."/>
            <person name="Iannazzi L.C."/>
        </authorList>
    </citation>
    <scope>NUCLEOTIDE SEQUENCE [LARGE SCALE GENOMIC DNA]</scope>
    <source>
        <strain evidence="11 12">ATCC BAA-2444</strain>
    </source>
</reference>
<evidence type="ECO:0000256" key="1">
    <source>
        <dbReference type="ARBA" id="ARBA00004680"/>
    </source>
</evidence>
<name>A0A540VI03_9CHLR</name>
<dbReference type="OrthoDB" id="9809429at2"/>
<dbReference type="InterPro" id="IPR020861">
    <property type="entry name" value="Triosephosphate_isomerase_AS"/>
</dbReference>
<evidence type="ECO:0000256" key="10">
    <source>
        <dbReference type="RuleBase" id="RU363013"/>
    </source>
</evidence>
<sequence>MRTPMMAGNWKMNKTIAEAVELARSIRAQVEGFSSVERVLCPAFVCLPAVAEALQGSTIALGAQNMHWADSGAYTGEVSGPMLQGLVSHVIIGHSERRQYFAETDETVNQKIHAALRHGLTPIVCVGESLAQNEAGETHEFVGGQVRAALAGLEAEQVQRIIIAYEPIWAIGTGKAATAEQAQAICGGTVRATLAELYGDPVAQQVRVLYGGSTNQNNIREIMEQPDIDGALIGGASLQADNYSNMVRITAELYA</sequence>
<dbReference type="EMBL" id="VIGC01000008">
    <property type="protein sequence ID" value="TQE96321.1"/>
    <property type="molecule type" value="Genomic_DNA"/>
</dbReference>
<keyword evidence="8 9" id="KW-0413">Isomerase</keyword>
<dbReference type="InterPro" id="IPR013785">
    <property type="entry name" value="Aldolase_TIM"/>
</dbReference>
<keyword evidence="12" id="KW-1185">Reference proteome</keyword>
<comment type="pathway">
    <text evidence="9 10">Carbohydrate biosynthesis; gluconeogenesis.</text>
</comment>
<dbReference type="UniPathway" id="UPA00138"/>
<evidence type="ECO:0000256" key="2">
    <source>
        <dbReference type="ARBA" id="ARBA00007422"/>
    </source>
</evidence>
<evidence type="ECO:0000256" key="8">
    <source>
        <dbReference type="ARBA" id="ARBA00023235"/>
    </source>
</evidence>
<gene>
    <name evidence="9" type="primary">tpiA</name>
    <name evidence="11" type="ORF">FKZ61_07445</name>
</gene>
<dbReference type="NCBIfam" id="TIGR00419">
    <property type="entry name" value="tim"/>
    <property type="match status" value="1"/>
</dbReference>
<dbReference type="GO" id="GO:0019563">
    <property type="term" value="P:glycerol catabolic process"/>
    <property type="evidence" value="ECO:0007669"/>
    <property type="project" value="TreeGrafter"/>
</dbReference>
<evidence type="ECO:0000256" key="6">
    <source>
        <dbReference type="ARBA" id="ARBA00022490"/>
    </source>
</evidence>
<comment type="similarity">
    <text evidence="2 9 10">Belongs to the triosephosphate isomerase family.</text>
</comment>
<evidence type="ECO:0000256" key="3">
    <source>
        <dbReference type="ARBA" id="ARBA00011940"/>
    </source>
</evidence>
<dbReference type="PANTHER" id="PTHR21139:SF42">
    <property type="entry name" value="TRIOSEPHOSPHATE ISOMERASE"/>
    <property type="match status" value="1"/>
</dbReference>
<dbReference type="GO" id="GO:0006096">
    <property type="term" value="P:glycolytic process"/>
    <property type="evidence" value="ECO:0007669"/>
    <property type="project" value="UniProtKB-UniRule"/>
</dbReference>
<dbReference type="EC" id="5.3.1.1" evidence="3 9"/>
<dbReference type="InterPro" id="IPR035990">
    <property type="entry name" value="TIM_sf"/>
</dbReference>
<organism evidence="11 12">
    <name type="scientific">Litorilinea aerophila</name>
    <dbReference type="NCBI Taxonomy" id="1204385"/>
    <lineage>
        <taxon>Bacteria</taxon>
        <taxon>Bacillati</taxon>
        <taxon>Chloroflexota</taxon>
        <taxon>Caldilineae</taxon>
        <taxon>Caldilineales</taxon>
        <taxon>Caldilineaceae</taxon>
        <taxon>Litorilinea</taxon>
    </lineage>
</organism>
<dbReference type="GO" id="GO:0006094">
    <property type="term" value="P:gluconeogenesis"/>
    <property type="evidence" value="ECO:0007669"/>
    <property type="project" value="UniProtKB-UniRule"/>
</dbReference>
<evidence type="ECO:0000256" key="5">
    <source>
        <dbReference type="ARBA" id="ARBA00022432"/>
    </source>
</evidence>
<dbReference type="PROSITE" id="PS00171">
    <property type="entry name" value="TIM_1"/>
    <property type="match status" value="1"/>
</dbReference>
<comment type="caution">
    <text evidence="11">The sequence shown here is derived from an EMBL/GenBank/DDBJ whole genome shotgun (WGS) entry which is preliminary data.</text>
</comment>
<feature type="active site" description="Proton acceptor" evidence="9">
    <location>
        <position position="166"/>
    </location>
</feature>
<feature type="binding site" evidence="9">
    <location>
        <begin position="9"/>
        <end position="11"/>
    </location>
    <ligand>
        <name>substrate</name>
    </ligand>
</feature>
<dbReference type="FunFam" id="3.20.20.70:FF:000016">
    <property type="entry name" value="Triosephosphate isomerase"/>
    <property type="match status" value="1"/>
</dbReference>
<comment type="subunit">
    <text evidence="9 10">Homodimer.</text>
</comment>
<dbReference type="FunCoup" id="A0A540VI03">
    <property type="interactions" value="463"/>
</dbReference>
<accession>A0A540VI03</accession>
<keyword evidence="7 9" id="KW-0324">Glycolysis</keyword>
<protein>
    <recommendedName>
        <fullName evidence="4 9">Triosephosphate isomerase</fullName>
        <shortName evidence="9">TIM</shortName>
        <shortName evidence="9">TPI</shortName>
        <ecNumber evidence="3 9">5.3.1.1</ecNumber>
    </recommendedName>
    <alternativeName>
        <fullName evidence="9">Triose-phosphate isomerase</fullName>
    </alternativeName>
</protein>
<evidence type="ECO:0000256" key="7">
    <source>
        <dbReference type="ARBA" id="ARBA00023152"/>
    </source>
</evidence>
<dbReference type="PROSITE" id="PS51440">
    <property type="entry name" value="TIM_2"/>
    <property type="match status" value="1"/>
</dbReference>
<feature type="binding site" evidence="9">
    <location>
        <position position="172"/>
    </location>
    <ligand>
        <name>substrate</name>
    </ligand>
</feature>
<dbReference type="PANTHER" id="PTHR21139">
    <property type="entry name" value="TRIOSEPHOSPHATE ISOMERASE"/>
    <property type="match status" value="1"/>
</dbReference>
<feature type="active site" description="Electrophile" evidence="9">
    <location>
        <position position="94"/>
    </location>
</feature>
<comment type="pathway">
    <text evidence="1 9 10">Carbohydrate degradation; glycolysis; D-glyceraldehyde 3-phosphate from glycerone phosphate: step 1/1.</text>
</comment>
<dbReference type="RefSeq" id="WP_141609466.1">
    <property type="nucleotide sequence ID" value="NZ_VIGC02000008.1"/>
</dbReference>
<keyword evidence="5 9" id="KW-0312">Gluconeogenesis</keyword>
<dbReference type="HAMAP" id="MF_00147_B">
    <property type="entry name" value="TIM_B"/>
    <property type="match status" value="1"/>
</dbReference>
<dbReference type="Proteomes" id="UP000317371">
    <property type="component" value="Unassembled WGS sequence"/>
</dbReference>
<dbReference type="GO" id="GO:0004807">
    <property type="term" value="F:triose-phosphate isomerase activity"/>
    <property type="evidence" value="ECO:0007669"/>
    <property type="project" value="UniProtKB-UniRule"/>
</dbReference>
<dbReference type="SUPFAM" id="SSF51351">
    <property type="entry name" value="Triosephosphate isomerase (TIM)"/>
    <property type="match status" value="1"/>
</dbReference>
<dbReference type="InParanoid" id="A0A540VI03"/>
<dbReference type="Pfam" id="PF00121">
    <property type="entry name" value="TIM"/>
    <property type="match status" value="1"/>
</dbReference>
<dbReference type="Gene3D" id="3.20.20.70">
    <property type="entry name" value="Aldolase class I"/>
    <property type="match status" value="1"/>
</dbReference>
<evidence type="ECO:0000313" key="11">
    <source>
        <dbReference type="EMBL" id="TQE96321.1"/>
    </source>
</evidence>